<evidence type="ECO:0000256" key="8">
    <source>
        <dbReference type="ARBA" id="ARBA00023065"/>
    </source>
</evidence>
<dbReference type="InterPro" id="IPR016449">
    <property type="entry name" value="K_chnl_inward-rec_Kir"/>
</dbReference>
<dbReference type="Pfam" id="PF01007">
    <property type="entry name" value="IRK"/>
    <property type="match status" value="1"/>
</dbReference>
<keyword evidence="16" id="KW-1185">Reference proteome</keyword>
<feature type="compositionally biased region" description="Basic and acidic residues" evidence="12">
    <location>
        <begin position="391"/>
        <end position="400"/>
    </location>
</feature>
<evidence type="ECO:0000256" key="12">
    <source>
        <dbReference type="SAM" id="MobiDB-lite"/>
    </source>
</evidence>
<organism evidence="16 17">
    <name type="scientific">Priapulus caudatus</name>
    <name type="common">Priapulid worm</name>
    <dbReference type="NCBI Taxonomy" id="37621"/>
    <lineage>
        <taxon>Eukaryota</taxon>
        <taxon>Metazoa</taxon>
        <taxon>Ecdysozoa</taxon>
        <taxon>Scalidophora</taxon>
        <taxon>Priapulida</taxon>
        <taxon>Priapulimorpha</taxon>
        <taxon>Priapulimorphida</taxon>
        <taxon>Priapulidae</taxon>
        <taxon>Priapulus</taxon>
    </lineage>
</organism>
<name>A0ABM1F5I6_PRICU</name>
<reference evidence="17" key="1">
    <citation type="submission" date="2025-08" db="UniProtKB">
        <authorList>
            <consortium name="RefSeq"/>
        </authorList>
    </citation>
    <scope>IDENTIFICATION</scope>
</reference>
<dbReference type="Gene3D" id="1.10.287.70">
    <property type="match status" value="1"/>
</dbReference>
<dbReference type="SUPFAM" id="SSF81324">
    <property type="entry name" value="Voltage-gated potassium channels"/>
    <property type="match status" value="1"/>
</dbReference>
<protein>
    <submittedName>
        <fullName evidence="17">G protein-activated inward rectifier potassium channel 3-like</fullName>
    </submittedName>
</protein>
<dbReference type="PANTHER" id="PTHR11767:SF102">
    <property type="entry name" value="INWARDLY RECTIFYING POTASSIUM CHANNEL 1, ISOFORM F"/>
    <property type="match status" value="1"/>
</dbReference>
<evidence type="ECO:0000256" key="11">
    <source>
        <dbReference type="RuleBase" id="RU003822"/>
    </source>
</evidence>
<sequence length="451" mass="50112">MPATTTFVAKQDGRHGQRHADDGHHSIADAELEVMAPMWRHLPFSGYSWGHSGSPSSPSSAAQRRRVVDKNGVVNVTACRVERRGSRFMADFFTTLLDVRWRWTIAVFVAGFLLSWLFFAGIWYAISYAHGDFSSSSSSSSADDDGDGSAAWRPCLVEQTSFASSFLFSLETQHTIGYGSRSITEECPEAIFTLVVQSIVGVLIQCFVVGMVFAKISRPNKRAQTIVFSKLAVVCARDGALCLQFRVGDMRRSQIISAHVRALLYRTVTTREGDVLPLHRFDLDVGVDDGGSGIFMMWPVVVTHRIDVASPFYAWSADDFATQDYEVVVVLEGVAESTGGTTQARTSYVNDEVVWARQFRRLATYQRDLNVYRLDFAFFDDVTPVDVERVSARERDERARQHPLGGVDGGRVLPTYTTRESVGDDDDETDDSDISQLTAVATRPPMLVCHL</sequence>
<evidence type="ECO:0000256" key="4">
    <source>
        <dbReference type="ARBA" id="ARBA00022692"/>
    </source>
</evidence>
<dbReference type="SUPFAM" id="SSF81296">
    <property type="entry name" value="E set domains"/>
    <property type="match status" value="1"/>
</dbReference>
<dbReference type="InterPro" id="IPR013518">
    <property type="entry name" value="K_chnl_inward-rec_Kir_cyto"/>
</dbReference>
<accession>A0ABM1F5I6</accession>
<feature type="transmembrane region" description="Helical" evidence="13">
    <location>
        <begin position="103"/>
        <end position="126"/>
    </location>
</feature>
<keyword evidence="6 11" id="KW-0630">Potassium</keyword>
<dbReference type="Gene3D" id="2.60.40.1400">
    <property type="entry name" value="G protein-activated inward rectifier potassium channel 1"/>
    <property type="match status" value="1"/>
</dbReference>
<feature type="region of interest" description="Disordered" evidence="12">
    <location>
        <begin position="391"/>
        <end position="436"/>
    </location>
</feature>
<evidence type="ECO:0000313" key="17">
    <source>
        <dbReference type="RefSeq" id="XP_014679707.1"/>
    </source>
</evidence>
<feature type="transmembrane region" description="Helical" evidence="13">
    <location>
        <begin position="190"/>
        <end position="214"/>
    </location>
</feature>
<evidence type="ECO:0000256" key="2">
    <source>
        <dbReference type="ARBA" id="ARBA00022448"/>
    </source>
</evidence>
<evidence type="ECO:0000259" key="15">
    <source>
        <dbReference type="Pfam" id="PF17655"/>
    </source>
</evidence>
<keyword evidence="10 11" id="KW-0407">Ion channel</keyword>
<comment type="similarity">
    <text evidence="11">Belongs to the inward rectifier-type potassium channel (TC 1.A.2.1) family.</text>
</comment>
<keyword evidence="3 11" id="KW-0633">Potassium transport</keyword>
<gene>
    <name evidence="17" type="primary">LOC106819611</name>
</gene>
<keyword evidence="8 11" id="KW-0406">Ion transport</keyword>
<dbReference type="InterPro" id="IPR040445">
    <property type="entry name" value="Kir_TM"/>
</dbReference>
<keyword evidence="9 13" id="KW-0472">Membrane</keyword>
<feature type="compositionally biased region" description="Basic and acidic residues" evidence="12">
    <location>
        <begin position="11"/>
        <end position="22"/>
    </location>
</feature>
<dbReference type="GeneID" id="106819611"/>
<evidence type="ECO:0000256" key="9">
    <source>
        <dbReference type="ARBA" id="ARBA00023136"/>
    </source>
</evidence>
<keyword evidence="7 13" id="KW-1133">Transmembrane helix</keyword>
<evidence type="ECO:0000256" key="13">
    <source>
        <dbReference type="SAM" id="Phobius"/>
    </source>
</evidence>
<evidence type="ECO:0000256" key="1">
    <source>
        <dbReference type="ARBA" id="ARBA00004141"/>
    </source>
</evidence>
<dbReference type="InterPro" id="IPR041647">
    <property type="entry name" value="IRK_C"/>
</dbReference>
<feature type="compositionally biased region" description="Acidic residues" evidence="12">
    <location>
        <begin position="423"/>
        <end position="433"/>
    </location>
</feature>
<evidence type="ECO:0000256" key="3">
    <source>
        <dbReference type="ARBA" id="ARBA00022538"/>
    </source>
</evidence>
<evidence type="ECO:0000256" key="5">
    <source>
        <dbReference type="ARBA" id="ARBA00022882"/>
    </source>
</evidence>
<keyword evidence="5 11" id="KW-0851">Voltage-gated channel</keyword>
<dbReference type="PRINTS" id="PR01320">
    <property type="entry name" value="KIRCHANNEL"/>
</dbReference>
<dbReference type="Pfam" id="PF17655">
    <property type="entry name" value="IRK_C"/>
    <property type="match status" value="1"/>
</dbReference>
<feature type="domain" description="Potassium channel inwardly rectifying transmembrane" evidence="14">
    <location>
        <begin position="68"/>
        <end position="219"/>
    </location>
</feature>
<proteinExistence type="inferred from homology"/>
<feature type="domain" description="Inward rectifier potassium channel C-terminal" evidence="15">
    <location>
        <begin position="226"/>
        <end position="398"/>
    </location>
</feature>
<dbReference type="RefSeq" id="XP_014679707.1">
    <property type="nucleotide sequence ID" value="XM_014824221.1"/>
</dbReference>
<dbReference type="Proteomes" id="UP000695022">
    <property type="component" value="Unplaced"/>
</dbReference>
<evidence type="ECO:0000256" key="6">
    <source>
        <dbReference type="ARBA" id="ARBA00022958"/>
    </source>
</evidence>
<keyword evidence="2 11" id="KW-0813">Transport</keyword>
<evidence type="ECO:0000259" key="14">
    <source>
        <dbReference type="Pfam" id="PF01007"/>
    </source>
</evidence>
<comment type="subcellular location">
    <subcellularLocation>
        <location evidence="1 11">Membrane</location>
        <topology evidence="1 11">Multi-pass membrane protein</topology>
    </subcellularLocation>
</comment>
<evidence type="ECO:0000256" key="10">
    <source>
        <dbReference type="ARBA" id="ARBA00023303"/>
    </source>
</evidence>
<dbReference type="InterPro" id="IPR014756">
    <property type="entry name" value="Ig_E-set"/>
</dbReference>
<dbReference type="PANTHER" id="PTHR11767">
    <property type="entry name" value="INWARD RECTIFIER POTASSIUM CHANNEL"/>
    <property type="match status" value="1"/>
</dbReference>
<evidence type="ECO:0000256" key="7">
    <source>
        <dbReference type="ARBA" id="ARBA00022989"/>
    </source>
</evidence>
<keyword evidence="4 11" id="KW-0812">Transmembrane</keyword>
<evidence type="ECO:0000313" key="16">
    <source>
        <dbReference type="Proteomes" id="UP000695022"/>
    </source>
</evidence>
<feature type="region of interest" description="Disordered" evidence="12">
    <location>
        <begin position="1"/>
        <end position="22"/>
    </location>
</feature>